<dbReference type="SUPFAM" id="SSF48452">
    <property type="entry name" value="TPR-like"/>
    <property type="match status" value="1"/>
</dbReference>
<proteinExistence type="predicted"/>
<accession>A0A7S6UE06</accession>
<organism evidence="3 4">
    <name type="scientific">Novilysobacter ciconiae</name>
    <dbReference type="NCBI Taxonomy" id="2781022"/>
    <lineage>
        <taxon>Bacteria</taxon>
        <taxon>Pseudomonadati</taxon>
        <taxon>Pseudomonadota</taxon>
        <taxon>Gammaproteobacteria</taxon>
        <taxon>Lysobacterales</taxon>
        <taxon>Lysobacteraceae</taxon>
        <taxon>Novilysobacter</taxon>
    </lineage>
</organism>
<dbReference type="Proteomes" id="UP000594059">
    <property type="component" value="Chromosome"/>
</dbReference>
<feature type="region of interest" description="Disordered" evidence="1">
    <location>
        <begin position="165"/>
        <end position="201"/>
    </location>
</feature>
<evidence type="ECO:0000256" key="1">
    <source>
        <dbReference type="SAM" id="MobiDB-lite"/>
    </source>
</evidence>
<reference evidence="3 4" key="1">
    <citation type="submission" date="2020-10" db="EMBL/GenBank/DDBJ databases">
        <title>complete genome sequencing of Lysobacter sp. H21R20.</title>
        <authorList>
            <person name="Bae J.-W."/>
            <person name="Lee S.-Y."/>
        </authorList>
    </citation>
    <scope>NUCLEOTIDE SEQUENCE [LARGE SCALE GENOMIC DNA]</scope>
    <source>
        <strain evidence="3 4">H21R20</strain>
    </source>
</reference>
<evidence type="ECO:0000313" key="3">
    <source>
        <dbReference type="EMBL" id="QOW18531.1"/>
    </source>
</evidence>
<evidence type="ECO:0000313" key="4">
    <source>
        <dbReference type="Proteomes" id="UP000594059"/>
    </source>
</evidence>
<dbReference type="InterPro" id="IPR011990">
    <property type="entry name" value="TPR-like_helical_dom_sf"/>
</dbReference>
<dbReference type="Gene3D" id="1.25.40.10">
    <property type="entry name" value="Tetratricopeptide repeat domain"/>
    <property type="match status" value="1"/>
</dbReference>
<evidence type="ECO:0000256" key="2">
    <source>
        <dbReference type="SAM" id="SignalP"/>
    </source>
</evidence>
<dbReference type="KEGG" id="lcic:INQ41_07315"/>
<dbReference type="RefSeq" id="WP_193983200.1">
    <property type="nucleotide sequence ID" value="NZ_CP063656.1"/>
</dbReference>
<keyword evidence="2" id="KW-0732">Signal</keyword>
<dbReference type="EMBL" id="CP063656">
    <property type="protein sequence ID" value="QOW18531.1"/>
    <property type="molecule type" value="Genomic_DNA"/>
</dbReference>
<dbReference type="PROSITE" id="PS51257">
    <property type="entry name" value="PROKAR_LIPOPROTEIN"/>
    <property type="match status" value="1"/>
</dbReference>
<feature type="chain" id="PRO_5032639791" evidence="2">
    <location>
        <begin position="34"/>
        <end position="201"/>
    </location>
</feature>
<protein>
    <submittedName>
        <fullName evidence="3">Tetratricopeptide repeat protein</fullName>
    </submittedName>
</protein>
<dbReference type="Pfam" id="PF14559">
    <property type="entry name" value="TPR_19"/>
    <property type="match status" value="1"/>
</dbReference>
<dbReference type="AlphaFoldDB" id="A0A7S6UE06"/>
<sequence>MKQATDTRGRSWVLGVALLALAGSGCATLAAGAAPGYADSMTAAETAMRGDDAAAAIQAYQRAADAAPGQTLPWLHIAEIHAGLGDWSQAVTAARQVLDRDPQVEEARDLYLRGSVQLVEDALQYLPEEDSSGIRDMAGALLARLIRDLGDEAIPVDVRARLESGVQARPRRSGARPGTPRQAPRGPEKTTADPLEVLGGG</sequence>
<keyword evidence="4" id="KW-1185">Reference proteome</keyword>
<name>A0A7S6UE06_9GAMM</name>
<gene>
    <name evidence="3" type="ORF">INQ41_07315</name>
</gene>
<feature type="signal peptide" evidence="2">
    <location>
        <begin position="1"/>
        <end position="33"/>
    </location>
</feature>